<dbReference type="Proteomes" id="UP001152519">
    <property type="component" value="Unassembled WGS sequence"/>
</dbReference>
<feature type="region of interest" description="Disordered" evidence="1">
    <location>
        <begin position="47"/>
        <end position="72"/>
    </location>
</feature>
<evidence type="ECO:0000313" key="3">
    <source>
        <dbReference type="Proteomes" id="UP001152519"/>
    </source>
</evidence>
<dbReference type="RefSeq" id="WP_251493184.1">
    <property type="nucleotide sequence ID" value="NZ_CAJSLV010000066.1"/>
</dbReference>
<evidence type="ECO:0000256" key="1">
    <source>
        <dbReference type="SAM" id="MobiDB-lite"/>
    </source>
</evidence>
<reference evidence="2" key="1">
    <citation type="submission" date="2021-05" db="EMBL/GenBank/DDBJ databases">
        <authorList>
            <person name="Arsene-Ploetze F."/>
        </authorList>
    </citation>
    <scope>NUCLEOTIDE SEQUENCE</scope>
    <source>
        <strain evidence="2">DSM 42138</strain>
    </source>
</reference>
<keyword evidence="3" id="KW-1185">Reference proteome</keyword>
<dbReference type="EMBL" id="CAJSLV010000066">
    <property type="protein sequence ID" value="CAG6395767.1"/>
    <property type="molecule type" value="Genomic_DNA"/>
</dbReference>
<organism evidence="2 3">
    <name type="scientific">Actinacidiphila cocklensis</name>
    <dbReference type="NCBI Taxonomy" id="887465"/>
    <lineage>
        <taxon>Bacteria</taxon>
        <taxon>Bacillati</taxon>
        <taxon>Actinomycetota</taxon>
        <taxon>Actinomycetes</taxon>
        <taxon>Kitasatosporales</taxon>
        <taxon>Streptomycetaceae</taxon>
        <taxon>Actinacidiphila</taxon>
    </lineage>
</organism>
<feature type="compositionally biased region" description="Acidic residues" evidence="1">
    <location>
        <begin position="62"/>
        <end position="72"/>
    </location>
</feature>
<comment type="caution">
    <text evidence="2">The sequence shown here is derived from an EMBL/GenBank/DDBJ whole genome shotgun (WGS) entry which is preliminary data.</text>
</comment>
<name>A0A9W4GSS8_9ACTN</name>
<proteinExistence type="predicted"/>
<accession>A0A9W4GSS8</accession>
<gene>
    <name evidence="2" type="ORF">SCOCK_360008</name>
</gene>
<sequence>MAALAWLLIPLIGVLVAVTWARWAGRTRSTADGASLAHYERFRTAMQPGEQPPLRLDKGEADESGATDAEPV</sequence>
<protein>
    <submittedName>
        <fullName evidence="2">Uncharacterized protein</fullName>
    </submittedName>
</protein>
<dbReference type="AlphaFoldDB" id="A0A9W4GSS8"/>
<evidence type="ECO:0000313" key="2">
    <source>
        <dbReference type="EMBL" id="CAG6395767.1"/>
    </source>
</evidence>